<dbReference type="EMBL" id="CAJVPV010008075">
    <property type="protein sequence ID" value="CAG8626137.1"/>
    <property type="molecule type" value="Genomic_DNA"/>
</dbReference>
<organism evidence="2 3">
    <name type="scientific">Acaulospora morrowiae</name>
    <dbReference type="NCBI Taxonomy" id="94023"/>
    <lineage>
        <taxon>Eukaryota</taxon>
        <taxon>Fungi</taxon>
        <taxon>Fungi incertae sedis</taxon>
        <taxon>Mucoromycota</taxon>
        <taxon>Glomeromycotina</taxon>
        <taxon>Glomeromycetes</taxon>
        <taxon>Diversisporales</taxon>
        <taxon>Acaulosporaceae</taxon>
        <taxon>Acaulospora</taxon>
    </lineage>
</organism>
<gene>
    <name evidence="2" type="ORF">AMORRO_LOCUS8878</name>
</gene>
<comment type="caution">
    <text evidence="2">The sequence shown here is derived from an EMBL/GenBank/DDBJ whole genome shotgun (WGS) entry which is preliminary data.</text>
</comment>
<keyword evidence="3" id="KW-1185">Reference proteome</keyword>
<feature type="region of interest" description="Disordered" evidence="1">
    <location>
        <begin position="82"/>
        <end position="155"/>
    </location>
</feature>
<accession>A0A9N9D808</accession>
<feature type="compositionally biased region" description="Basic and acidic residues" evidence="1">
    <location>
        <begin position="82"/>
        <end position="92"/>
    </location>
</feature>
<evidence type="ECO:0000313" key="2">
    <source>
        <dbReference type="EMBL" id="CAG8626137.1"/>
    </source>
</evidence>
<feature type="region of interest" description="Disordered" evidence="1">
    <location>
        <begin position="197"/>
        <end position="220"/>
    </location>
</feature>
<dbReference type="Proteomes" id="UP000789342">
    <property type="component" value="Unassembled WGS sequence"/>
</dbReference>
<name>A0A9N9D808_9GLOM</name>
<dbReference type="OrthoDB" id="2415820at2759"/>
<proteinExistence type="predicted"/>
<protein>
    <submittedName>
        <fullName evidence="2">3458_t:CDS:1</fullName>
    </submittedName>
</protein>
<evidence type="ECO:0000256" key="1">
    <source>
        <dbReference type="SAM" id="MobiDB-lite"/>
    </source>
</evidence>
<evidence type="ECO:0000313" key="3">
    <source>
        <dbReference type="Proteomes" id="UP000789342"/>
    </source>
</evidence>
<feature type="compositionally biased region" description="Basic residues" evidence="1">
    <location>
        <begin position="145"/>
        <end position="155"/>
    </location>
</feature>
<sequence length="220" mass="25215">MANENWEEISAWDIEEDMDMDLTQRITVHTVRHLNPDDAEDLEYQLVQAHKFPTYAAATKWGNQHKKKKSININVDDDVAKEVPEEKEKENVPKGVLLGKPAKPTNDKNLLDDDHEVNQSTSSPSCIHPSPPPSDPDPVNSSRSLSRRHNDRVHKLSNQRLLNQLVSPVEMDTNLVKGDTNRDPEFTKYKMLKKSMKYKNGNTKNKDRKGGVDKLRVEVW</sequence>
<dbReference type="AlphaFoldDB" id="A0A9N9D808"/>
<reference evidence="2" key="1">
    <citation type="submission" date="2021-06" db="EMBL/GenBank/DDBJ databases">
        <authorList>
            <person name="Kallberg Y."/>
            <person name="Tangrot J."/>
            <person name="Rosling A."/>
        </authorList>
    </citation>
    <scope>NUCLEOTIDE SEQUENCE</scope>
    <source>
        <strain evidence="2">CL551</strain>
    </source>
</reference>
<feature type="compositionally biased region" description="Basic and acidic residues" evidence="1">
    <location>
        <begin position="204"/>
        <end position="220"/>
    </location>
</feature>